<feature type="transmembrane region" description="Helical" evidence="1">
    <location>
        <begin position="270"/>
        <end position="293"/>
    </location>
</feature>
<dbReference type="Proteomes" id="UP000078389">
    <property type="component" value="Unassembled WGS sequence"/>
</dbReference>
<keyword evidence="1" id="KW-1133">Transmembrane helix</keyword>
<comment type="caution">
    <text evidence="3">The sequence shown here is derived from an EMBL/GenBank/DDBJ whole genome shotgun (WGS) entry which is preliminary data.</text>
</comment>
<dbReference type="RefSeq" id="WP_067460226.1">
    <property type="nucleotide sequence ID" value="NZ_LVVY01000135.1"/>
</dbReference>
<evidence type="ECO:0000313" key="4">
    <source>
        <dbReference type="Proteomes" id="UP000078389"/>
    </source>
</evidence>
<gene>
    <name evidence="3" type="ORF">A3840_17875</name>
</gene>
<evidence type="ECO:0000313" key="3">
    <source>
        <dbReference type="EMBL" id="OAM73534.1"/>
    </source>
</evidence>
<dbReference type="EMBL" id="LVVY01000135">
    <property type="protein sequence ID" value="OAM73534.1"/>
    <property type="molecule type" value="Genomic_DNA"/>
</dbReference>
<name>A0A178HNF4_9HYPH</name>
<organism evidence="3 4">
    <name type="scientific">Devosia elaeis</name>
    <dbReference type="NCBI Taxonomy" id="1770058"/>
    <lineage>
        <taxon>Bacteria</taxon>
        <taxon>Pseudomonadati</taxon>
        <taxon>Pseudomonadota</taxon>
        <taxon>Alphaproteobacteria</taxon>
        <taxon>Hyphomicrobiales</taxon>
        <taxon>Devosiaceae</taxon>
        <taxon>Devosia</taxon>
    </lineage>
</organism>
<feature type="transmembrane region" description="Helical" evidence="1">
    <location>
        <begin position="153"/>
        <end position="173"/>
    </location>
</feature>
<feature type="transmembrane region" description="Helical" evidence="1">
    <location>
        <begin position="74"/>
        <end position="90"/>
    </location>
</feature>
<dbReference type="Pfam" id="PF04235">
    <property type="entry name" value="DUF418"/>
    <property type="match status" value="1"/>
</dbReference>
<keyword evidence="1" id="KW-0812">Transmembrane</keyword>
<keyword evidence="4" id="KW-1185">Reference proteome</keyword>
<dbReference type="InterPro" id="IPR052529">
    <property type="entry name" value="Bact_Transport_Assoc"/>
</dbReference>
<evidence type="ECO:0000259" key="2">
    <source>
        <dbReference type="Pfam" id="PF04235"/>
    </source>
</evidence>
<feature type="domain" description="DUF418" evidence="2">
    <location>
        <begin position="217"/>
        <end position="377"/>
    </location>
</feature>
<feature type="transmembrane region" description="Helical" evidence="1">
    <location>
        <begin position="110"/>
        <end position="141"/>
    </location>
</feature>
<evidence type="ECO:0000256" key="1">
    <source>
        <dbReference type="SAM" id="Phobius"/>
    </source>
</evidence>
<dbReference type="PANTHER" id="PTHR30590:SF2">
    <property type="entry name" value="INNER MEMBRANE PROTEIN"/>
    <property type="match status" value="1"/>
</dbReference>
<proteinExistence type="predicted"/>
<dbReference type="AlphaFoldDB" id="A0A178HNF4"/>
<feature type="transmembrane region" description="Helical" evidence="1">
    <location>
        <begin position="339"/>
        <end position="359"/>
    </location>
</feature>
<dbReference type="PANTHER" id="PTHR30590">
    <property type="entry name" value="INNER MEMBRANE PROTEIN"/>
    <property type="match status" value="1"/>
</dbReference>
<dbReference type="OrthoDB" id="9807744at2"/>
<dbReference type="STRING" id="1770058.A3840_17875"/>
<feature type="transmembrane region" description="Helical" evidence="1">
    <location>
        <begin position="193"/>
        <end position="218"/>
    </location>
</feature>
<feature type="transmembrane region" description="Helical" evidence="1">
    <location>
        <begin position="230"/>
        <end position="250"/>
    </location>
</feature>
<accession>A0A178HNF4</accession>
<protein>
    <recommendedName>
        <fullName evidence="2">DUF418 domain-containing protein</fullName>
    </recommendedName>
</protein>
<keyword evidence="1" id="KW-0472">Membrane</keyword>
<sequence>MAQQVATAFSGHHERGERALAPDLARGAMLLIIAVVHAHMFRQLAGGMGAPDAAGWVDVATTILVTLLAENRGYPMFAALFGYGLMRIAMRHGEAAPGGNAVGKLRRRGFWLLIIGFLHTLLLSYGDILSVYGVIALALAAMSQWSGRRVLRLGLIFFVVAVPIYALGMTALLHGADGADADAGFWAAMGLRLAAWPFSTMLFVLISVFPFSIGMLAARRGILDRPQAHLPLLRALAGWGICLAVLGGVPQAPIATGFWVPGMMGESASLWLHLVTGYAGGLGYAALIGLLVVRVGEGRGIVVRALVATGQRSLSCYLWQSVAWFGLFMPFTLNLAARLSYFEAVLVGALVWLGTVIWADMLGRRGRQGPAEAFLRRRLATRAA</sequence>
<dbReference type="InterPro" id="IPR007349">
    <property type="entry name" value="DUF418"/>
</dbReference>
<feature type="transmembrane region" description="Helical" evidence="1">
    <location>
        <begin position="314"/>
        <end position="333"/>
    </location>
</feature>
<reference evidence="3 4" key="1">
    <citation type="submission" date="2016-03" db="EMBL/GenBank/DDBJ databases">
        <title>Genome sequencing of Devosia sp. S37.</title>
        <authorList>
            <person name="Mohd Nor M."/>
        </authorList>
    </citation>
    <scope>NUCLEOTIDE SEQUENCE [LARGE SCALE GENOMIC DNA]</scope>
    <source>
        <strain evidence="3 4">S37</strain>
    </source>
</reference>